<comment type="caution">
    <text evidence="9">The sequence shown here is derived from an EMBL/GenBank/DDBJ whole genome shotgun (WGS) entry which is preliminary data.</text>
</comment>
<dbReference type="STRING" id="1965070.A0A3S3QC56"/>
<evidence type="ECO:0000313" key="10">
    <source>
        <dbReference type="Proteomes" id="UP000285301"/>
    </source>
</evidence>
<keyword evidence="4" id="KW-0653">Protein transport</keyword>
<evidence type="ECO:0000256" key="1">
    <source>
        <dbReference type="ARBA" id="ARBA00004567"/>
    </source>
</evidence>
<organism evidence="9 10">
    <name type="scientific">Dinothrombium tinctorium</name>
    <dbReference type="NCBI Taxonomy" id="1965070"/>
    <lineage>
        <taxon>Eukaryota</taxon>
        <taxon>Metazoa</taxon>
        <taxon>Ecdysozoa</taxon>
        <taxon>Arthropoda</taxon>
        <taxon>Chelicerata</taxon>
        <taxon>Arachnida</taxon>
        <taxon>Acari</taxon>
        <taxon>Acariformes</taxon>
        <taxon>Trombidiformes</taxon>
        <taxon>Prostigmata</taxon>
        <taxon>Anystina</taxon>
        <taxon>Parasitengona</taxon>
        <taxon>Trombidioidea</taxon>
        <taxon>Trombidiidae</taxon>
        <taxon>Dinothrombium</taxon>
    </lineage>
</organism>
<dbReference type="Pfam" id="PF10168">
    <property type="entry name" value="Nup88"/>
    <property type="match status" value="1"/>
</dbReference>
<evidence type="ECO:0000256" key="7">
    <source>
        <dbReference type="ARBA" id="ARBA00023242"/>
    </source>
</evidence>
<keyword evidence="6" id="KW-0906">Nuclear pore complex</keyword>
<feature type="coiled-coil region" evidence="8">
    <location>
        <begin position="447"/>
        <end position="555"/>
    </location>
</feature>
<dbReference type="Proteomes" id="UP000285301">
    <property type="component" value="Unassembled WGS sequence"/>
</dbReference>
<gene>
    <name evidence="9" type="ORF">B4U79_10108</name>
</gene>
<name>A0A3S3QC56_9ACAR</name>
<evidence type="ECO:0000313" key="9">
    <source>
        <dbReference type="EMBL" id="RWS17522.1"/>
    </source>
</evidence>
<dbReference type="PANTHER" id="PTHR13257">
    <property type="entry name" value="NUCLEOPORIN NUP84-RELATED"/>
    <property type="match status" value="1"/>
</dbReference>
<reference evidence="9 10" key="1">
    <citation type="journal article" date="2018" name="Gigascience">
        <title>Genomes of trombidid mites reveal novel predicted allergens and laterally-transferred genes associated with secondary metabolism.</title>
        <authorList>
            <person name="Dong X."/>
            <person name="Chaisiri K."/>
            <person name="Xia D."/>
            <person name="Armstrong S.D."/>
            <person name="Fang Y."/>
            <person name="Donnelly M.J."/>
            <person name="Kadowaki T."/>
            <person name="McGarry J.W."/>
            <person name="Darby A.C."/>
            <person name="Makepeace B.L."/>
        </authorList>
    </citation>
    <scope>NUCLEOTIDE SEQUENCE [LARGE SCALE GENOMIC DNA]</scope>
    <source>
        <strain evidence="9">UoL-WK</strain>
    </source>
</reference>
<dbReference type="GO" id="GO:0005643">
    <property type="term" value="C:nuclear pore"/>
    <property type="evidence" value="ECO:0007669"/>
    <property type="project" value="UniProtKB-SubCell"/>
</dbReference>
<dbReference type="GO" id="GO:0000055">
    <property type="term" value="P:ribosomal large subunit export from nucleus"/>
    <property type="evidence" value="ECO:0007669"/>
    <property type="project" value="InterPro"/>
</dbReference>
<dbReference type="InterPro" id="IPR037700">
    <property type="entry name" value="NUP88/NUP82"/>
</dbReference>
<dbReference type="GO" id="GO:0017056">
    <property type="term" value="F:structural constituent of nuclear pore"/>
    <property type="evidence" value="ECO:0007669"/>
    <property type="project" value="InterPro"/>
</dbReference>
<comment type="subcellular location">
    <subcellularLocation>
        <location evidence="1">Nucleus</location>
        <location evidence="1">Nuclear pore complex</location>
    </subcellularLocation>
</comment>
<dbReference type="InterPro" id="IPR019321">
    <property type="entry name" value="Nucleoporin_Nup88"/>
</dbReference>
<dbReference type="EMBL" id="NCKU01000064">
    <property type="protein sequence ID" value="RWS17522.1"/>
    <property type="molecule type" value="Genomic_DNA"/>
</dbReference>
<dbReference type="SUPFAM" id="SSF50978">
    <property type="entry name" value="WD40 repeat-like"/>
    <property type="match status" value="1"/>
</dbReference>
<proteinExistence type="predicted"/>
<dbReference type="OrthoDB" id="341482at2759"/>
<evidence type="ECO:0000256" key="8">
    <source>
        <dbReference type="SAM" id="Coils"/>
    </source>
</evidence>
<accession>A0A3S3QC56</accession>
<evidence type="ECO:0000256" key="2">
    <source>
        <dbReference type="ARBA" id="ARBA00022448"/>
    </source>
</evidence>
<keyword evidence="7" id="KW-0539">Nucleus</keyword>
<evidence type="ECO:0000256" key="3">
    <source>
        <dbReference type="ARBA" id="ARBA00022816"/>
    </source>
</evidence>
<evidence type="ECO:0000256" key="6">
    <source>
        <dbReference type="ARBA" id="ARBA00023132"/>
    </source>
</evidence>
<evidence type="ECO:0000256" key="5">
    <source>
        <dbReference type="ARBA" id="ARBA00023010"/>
    </source>
</evidence>
<dbReference type="PANTHER" id="PTHR13257:SF0">
    <property type="entry name" value="NUCLEAR PORE COMPLEX PROTEIN NUP88"/>
    <property type="match status" value="1"/>
</dbReference>
<dbReference type="GO" id="GO:0000056">
    <property type="term" value="P:ribosomal small subunit export from nucleus"/>
    <property type="evidence" value="ECO:0007669"/>
    <property type="project" value="InterPro"/>
</dbReference>
<sequence length="599" mass="67760">MVDTLALTNAPLFDVQSLLESSSARYLALVGARGINVVQLPHKWGRNNLYEAGKSPILCRFFVCNQKILLLDVCWHPASEDEKHIVLLTNDNCLRIYDINEPHIAYQEIKLIETIDSIGKNVFSAFASSLGETAVSFDFGLPLPKNNYKSNEDDLSLEVTRNDCLWPIYVLKGNGDVLVVYTHLENTYLSQRVLGPLTMLPPAEDNYGVDACRLICLNCLPPLIVIATSSGILYHCLALNNEDECNSHSIPSVLPKPTLFVYESVELTLSLTSIDDEVLCPIRMYKDPLNPERYFCSHTAGIHAISLPLVKRLLTKRLSLENIDQSIVEHLICTKPIATNDESDLVPFGVQVILFKGQSHIQVLLSSGDIITQRLSLWITSKSETFDQIESETCLHPKVEFSDYIGEIMKRNTSAPLLKSSSDKVCSQEKSLQLLLSSTEVFRKEYLAKMSIAATAIERRVKQLKAEKDLQLEELQKCEVEKNNLMSEVTQLTDKYDSILEKQSELSTRLDQVLEKLQSRQTELSEAEIQMLRDLRNMNEKIAVYQTQVEKVKLKFKYQQEIEPLNEAESVAKSVTRNVETAKYSKIQIKNITNIINKE</sequence>
<dbReference type="GO" id="GO:0006606">
    <property type="term" value="P:protein import into nucleus"/>
    <property type="evidence" value="ECO:0007669"/>
    <property type="project" value="TreeGrafter"/>
</dbReference>
<evidence type="ECO:0000256" key="4">
    <source>
        <dbReference type="ARBA" id="ARBA00022927"/>
    </source>
</evidence>
<dbReference type="AlphaFoldDB" id="A0A3S3QC56"/>
<protein>
    <submittedName>
        <fullName evidence="9">Nuclear pore complex protein Nup88-like protein</fullName>
    </submittedName>
</protein>
<dbReference type="InterPro" id="IPR036322">
    <property type="entry name" value="WD40_repeat_dom_sf"/>
</dbReference>
<dbReference type="GO" id="GO:0006406">
    <property type="term" value="P:mRNA export from nucleus"/>
    <property type="evidence" value="ECO:0007669"/>
    <property type="project" value="TreeGrafter"/>
</dbReference>
<keyword evidence="3" id="KW-0509">mRNA transport</keyword>
<keyword evidence="10" id="KW-1185">Reference proteome</keyword>
<keyword evidence="2" id="KW-0813">Transport</keyword>
<keyword evidence="5" id="KW-0811">Translocation</keyword>
<keyword evidence="8" id="KW-0175">Coiled coil</keyword>